<organism evidence="2 3">
    <name type="scientific">Sinanaerobacter chloroacetimidivorans</name>
    <dbReference type="NCBI Taxonomy" id="2818044"/>
    <lineage>
        <taxon>Bacteria</taxon>
        <taxon>Bacillati</taxon>
        <taxon>Bacillota</taxon>
        <taxon>Clostridia</taxon>
        <taxon>Peptostreptococcales</taxon>
        <taxon>Anaerovoracaceae</taxon>
        <taxon>Sinanaerobacter</taxon>
    </lineage>
</organism>
<comment type="caution">
    <text evidence="2">The sequence shown here is derived from an EMBL/GenBank/DDBJ whole genome shotgun (WGS) entry which is preliminary data.</text>
</comment>
<dbReference type="AlphaFoldDB" id="A0A8J7VZY5"/>
<name>A0A8J7VZY5_9FIRM</name>
<reference evidence="2" key="2">
    <citation type="submission" date="2021-04" db="EMBL/GenBank/DDBJ databases">
        <authorList>
            <person name="Liu J."/>
        </authorList>
    </citation>
    <scope>NUCLEOTIDE SEQUENCE</scope>
    <source>
        <strain evidence="2">BAD-6</strain>
    </source>
</reference>
<proteinExistence type="predicted"/>
<keyword evidence="1" id="KW-0472">Membrane</keyword>
<keyword evidence="3" id="KW-1185">Reference proteome</keyword>
<keyword evidence="1" id="KW-1133">Transmembrane helix</keyword>
<gene>
    <name evidence="2" type="ORF">KCX82_10210</name>
</gene>
<reference evidence="2" key="1">
    <citation type="submission" date="2021-04" db="EMBL/GenBank/DDBJ databases">
        <title>Sinoanaerobacter chloroacetimidivorans sp. nov., an obligate anaerobic bacterium isolated from anaerobic sludge.</title>
        <authorList>
            <person name="Bao Y."/>
        </authorList>
    </citation>
    <scope>NUCLEOTIDE SEQUENCE</scope>
    <source>
        <strain evidence="2">BAD-6</strain>
    </source>
</reference>
<evidence type="ECO:0000313" key="2">
    <source>
        <dbReference type="EMBL" id="MBR0598247.1"/>
    </source>
</evidence>
<dbReference type="RefSeq" id="WP_227018376.1">
    <property type="nucleotide sequence ID" value="NZ_JAGSND010000006.1"/>
</dbReference>
<evidence type="ECO:0000256" key="1">
    <source>
        <dbReference type="SAM" id="Phobius"/>
    </source>
</evidence>
<sequence length="128" mass="14728">MSKCVYCGKKIKEETYLAGASTREFPVCSKECKEDTEQYVRMDKKYKLYMYLAIFVAAVSILLNLVLSKGMTLIYVMQILAGFAFLLFPYPISSFESFYSCPIRTVVWICRVIGVFFILFGIYLLIAL</sequence>
<dbReference type="Proteomes" id="UP000675664">
    <property type="component" value="Unassembled WGS sequence"/>
</dbReference>
<keyword evidence="1" id="KW-0812">Transmembrane</keyword>
<feature type="transmembrane region" description="Helical" evidence="1">
    <location>
        <begin position="48"/>
        <end position="67"/>
    </location>
</feature>
<feature type="transmembrane region" description="Helical" evidence="1">
    <location>
        <begin position="105"/>
        <end position="126"/>
    </location>
</feature>
<evidence type="ECO:0000313" key="3">
    <source>
        <dbReference type="Proteomes" id="UP000675664"/>
    </source>
</evidence>
<feature type="transmembrane region" description="Helical" evidence="1">
    <location>
        <begin position="73"/>
        <end position="93"/>
    </location>
</feature>
<protein>
    <submittedName>
        <fullName evidence="2">Uncharacterized protein</fullName>
    </submittedName>
</protein>
<dbReference type="EMBL" id="JAGSND010000006">
    <property type="protein sequence ID" value="MBR0598247.1"/>
    <property type="molecule type" value="Genomic_DNA"/>
</dbReference>
<accession>A0A8J7VZY5</accession>